<evidence type="ECO:0000313" key="1">
    <source>
        <dbReference type="EMBL" id="OAP40388.1"/>
    </source>
</evidence>
<organism evidence="1 2">
    <name type="scientific">Sinorhizobium glycinis</name>
    <dbReference type="NCBI Taxonomy" id="1472378"/>
    <lineage>
        <taxon>Bacteria</taxon>
        <taxon>Pseudomonadati</taxon>
        <taxon>Pseudomonadota</taxon>
        <taxon>Alphaproteobacteria</taxon>
        <taxon>Hyphomicrobiales</taxon>
        <taxon>Rhizobiaceae</taxon>
        <taxon>Sinorhizobium/Ensifer group</taxon>
        <taxon>Sinorhizobium</taxon>
    </lineage>
</organism>
<gene>
    <name evidence="1" type="ORF">AU381_00225</name>
</gene>
<proteinExistence type="predicted"/>
<accession>A0A178XYJ7</accession>
<sequence>MTAVSIGALAASIVNRWAWWQNALKGNFGPMHEGEPQQGFYRTRFKGGKWEPVAIWLDDETGKWVAYRAGREVDPGEAWNFCRTHPITKEAYDGAINGQPFPDEDETVAAQVAASGHNSGEVDRADEIADQIEAALAGMKAYAKIGDDATAAKALSLRNRLNELSREADKKRDELKRPHLEAGKAVDAKWQPLVKKAKAGADQVRDAIGAWETHKLQEERRRQREAEQALLAAEQAQREQQADVAVMEAPAPTVAPVETAPSPIKPTYGKAASVKVVTVVKDVTDWPALAVYMSAHPDMQTLLRQLAQRALDAGRTNIPGITTEEKANVR</sequence>
<dbReference type="STRING" id="1472378.AU381_00225"/>
<evidence type="ECO:0000313" key="2">
    <source>
        <dbReference type="Proteomes" id="UP000094025"/>
    </source>
</evidence>
<dbReference type="RefSeq" id="WP_064240704.1">
    <property type="nucleotide sequence ID" value="NZ_LPUX01000053.1"/>
</dbReference>
<reference evidence="1 2" key="1">
    <citation type="journal article" date="2016" name="Int. J. Syst. Evol. Microbiol.">
        <title>Ensifer glycinis sp. nov., an novel rhizobial species associated with Glycine spp.</title>
        <authorList>
            <person name="Yan H."/>
            <person name="Yan J."/>
            <person name="Sui X.H."/>
            <person name="Wang E.T."/>
            <person name="Chen W.X."/>
            <person name="Zhang X.X."/>
            <person name="Chen W.F."/>
        </authorList>
    </citation>
    <scope>NUCLEOTIDE SEQUENCE [LARGE SCALE GENOMIC DNA]</scope>
    <source>
        <strain evidence="1 2">CCBAU 23380</strain>
    </source>
</reference>
<protein>
    <submittedName>
        <fullName evidence="1">Uncharacterized protein</fullName>
    </submittedName>
</protein>
<dbReference type="OrthoDB" id="8114479at2"/>
<name>A0A178XYJ7_9HYPH</name>
<dbReference type="AlphaFoldDB" id="A0A178XYJ7"/>
<keyword evidence="2" id="KW-1185">Reference proteome</keyword>
<comment type="caution">
    <text evidence="1">The sequence shown here is derived from an EMBL/GenBank/DDBJ whole genome shotgun (WGS) entry which is preliminary data.</text>
</comment>
<dbReference type="Proteomes" id="UP000094025">
    <property type="component" value="Unassembled WGS sequence"/>
</dbReference>
<dbReference type="EMBL" id="LPUX01000053">
    <property type="protein sequence ID" value="OAP40388.1"/>
    <property type="molecule type" value="Genomic_DNA"/>
</dbReference>